<dbReference type="AlphaFoldDB" id="A0A5A8CSF1"/>
<evidence type="ECO:0000313" key="3">
    <source>
        <dbReference type="Proteomes" id="UP000323011"/>
    </source>
</evidence>
<feature type="compositionally biased region" description="Basic and acidic residues" evidence="1">
    <location>
        <begin position="301"/>
        <end position="313"/>
    </location>
</feature>
<reference evidence="2 3" key="1">
    <citation type="submission" date="2019-07" db="EMBL/GenBank/DDBJ databases">
        <title>Genomes of Cafeteria roenbergensis.</title>
        <authorList>
            <person name="Fischer M.G."/>
            <person name="Hackl T."/>
            <person name="Roman M."/>
        </authorList>
    </citation>
    <scope>NUCLEOTIDE SEQUENCE [LARGE SCALE GENOMIC DNA]</scope>
    <source>
        <strain evidence="2 3">BVI</strain>
    </source>
</reference>
<feature type="region of interest" description="Disordered" evidence="1">
    <location>
        <begin position="288"/>
        <end position="446"/>
    </location>
</feature>
<dbReference type="PANTHER" id="PTHR48146">
    <property type="entry name" value="K-STIMULATED PYROPHOSPHATE-ENERGIZED SODIUM PUMP PROTEIN"/>
    <property type="match status" value="1"/>
</dbReference>
<evidence type="ECO:0000313" key="2">
    <source>
        <dbReference type="EMBL" id="KAA0155983.1"/>
    </source>
</evidence>
<comment type="caution">
    <text evidence="2">The sequence shown here is derived from an EMBL/GenBank/DDBJ whole genome shotgun (WGS) entry which is preliminary data.</text>
</comment>
<evidence type="ECO:0000256" key="1">
    <source>
        <dbReference type="SAM" id="MobiDB-lite"/>
    </source>
</evidence>
<proteinExistence type="predicted"/>
<keyword evidence="3" id="KW-1185">Reference proteome</keyword>
<feature type="compositionally biased region" description="Low complexity" evidence="1">
    <location>
        <begin position="114"/>
        <end position="128"/>
    </location>
</feature>
<dbReference type="Proteomes" id="UP000323011">
    <property type="component" value="Unassembled WGS sequence"/>
</dbReference>
<feature type="compositionally biased region" description="Low complexity" evidence="1">
    <location>
        <begin position="314"/>
        <end position="331"/>
    </location>
</feature>
<accession>A0A5A8CSF1</accession>
<gene>
    <name evidence="2" type="ORF">FNF29_01402</name>
</gene>
<sequence length="932" mass="95876">MADFALPGLFHNLYTASDGEDNAGGPGATLGFADGADRLGGDASPPPIPGAGELLSDKRWRLGGSDGRSRSFEDIAALEVASDEEEDEDEEYEGGAFSASMGRNGWPRPEGDALASGPGLSASRSSSTRGRRRPGHALGPARSEAPPRAIRVCSGLVAPAEPLHVRFQRRLAEEVETALARAADATGEGRVAPLRELYRNISAGIEPAVAARLRASGLLGRVPPRYFGLLAQYYAAQAEEGPELLERQRSLWLRLMSSDLFPAVWAALFHVWMLGGFDDLRLETAPPPLPRASEAGASDWKSPDPHPSKRELAAEGSSRSSRLGRPGATADAGDDGASDADDEADSDPGLADGMDDPVKDLTEQSPVPAAGLETGVGSPPQGGHAGNGAKTADAACSGASHHEEDEEPFQGTGAVSAAPGGTPATRIVSRRGRQSGSSAPGDDWLGASPAGTSCSAAAAGSHCPRTRECMELLISGCSRLFWSDAHAGTCAFGDIFAMCCAAVTSPTKLAGIPASQRRDLSAVVACHLLHYAPASGLRRVLACLPDLETGAMPSASRSAAADPRLSASRLPAALTQAPGVFMVDSGAASAPAGSDASLPRRRATAHASKAASLGKTHPASVQARMLSEGPSAADSPGWASGLGPSTVSRATDAAPSEDSLPRGLSAKLGDQAHADQLQTSHSTSFELPEWASGTLQRLGQVAGVDTDAGLLWVRETAGAFFSEPAASTDVAGDGSAGTASDLRGAALSLGSMSPAAAEELAVRSGQFIEEAVVHLRALTRQDSTMRYLSGLRGLAGIPMRRAAANRLHSALHVFTTPGGPAFPSPETRAAASETIHVLFPRGWAVRRVVHLAFRLLHPVRAAYSLCNWTQRSAAAAAAGAATCAQSAVSLAVVWPASTAWHVATGTLRVAVVASSAALDTCLGAQRRAKLLS</sequence>
<organism evidence="2 3">
    <name type="scientific">Cafeteria roenbergensis</name>
    <name type="common">Marine flagellate</name>
    <dbReference type="NCBI Taxonomy" id="33653"/>
    <lineage>
        <taxon>Eukaryota</taxon>
        <taxon>Sar</taxon>
        <taxon>Stramenopiles</taxon>
        <taxon>Bigyra</taxon>
        <taxon>Opalozoa</taxon>
        <taxon>Bicosoecida</taxon>
        <taxon>Cafeteriaceae</taxon>
        <taxon>Cafeteria</taxon>
    </lineage>
</organism>
<feature type="region of interest" description="Disordered" evidence="1">
    <location>
        <begin position="591"/>
        <end position="664"/>
    </location>
</feature>
<feature type="region of interest" description="Disordered" evidence="1">
    <location>
        <begin position="15"/>
        <end position="145"/>
    </location>
</feature>
<dbReference type="PANTHER" id="PTHR48146:SF2">
    <property type="entry name" value="K-STIMULATED PYROPHOSPHATE-ENERGIZED SODIUM PUMP PROTEIN"/>
    <property type="match status" value="1"/>
</dbReference>
<protein>
    <submittedName>
        <fullName evidence="2">Uncharacterized protein</fullName>
    </submittedName>
</protein>
<feature type="compositionally biased region" description="Acidic residues" evidence="1">
    <location>
        <begin position="332"/>
        <end position="346"/>
    </location>
</feature>
<name>A0A5A8CSF1_CAFRO</name>
<dbReference type="EMBL" id="VLTN01000005">
    <property type="protein sequence ID" value="KAA0155983.1"/>
    <property type="molecule type" value="Genomic_DNA"/>
</dbReference>
<feature type="compositionally biased region" description="Acidic residues" evidence="1">
    <location>
        <begin position="81"/>
        <end position="93"/>
    </location>
</feature>